<proteinExistence type="predicted"/>
<evidence type="ECO:0000256" key="1">
    <source>
        <dbReference type="SAM" id="SignalP"/>
    </source>
</evidence>
<dbReference type="RefSeq" id="WP_059617831.1">
    <property type="nucleotide sequence ID" value="NZ_LOTK01000044.1"/>
</dbReference>
<evidence type="ECO:0000313" key="2">
    <source>
        <dbReference type="EMBL" id="KUZ89850.1"/>
    </source>
</evidence>
<dbReference type="Proteomes" id="UP000065521">
    <property type="component" value="Unassembled WGS sequence"/>
</dbReference>
<sequence length="323" mass="35319">MRCAKWIKTTLAAALLAFGGAVSAADAASSGADNPVHKLEIGRLTIFQKYSEYLRFVLADDRQIAVTDTAGFYWPLVSADTQGRFYIGNRTIDSANGNVVKTDADRRAIVLGAHYTVSADDVRHSVKVKRGSHVCEVNVRKLGLDPADGSASEFLRGVIRFVDADGPLVGLVTLGGNQASDTRYLAVSISPETCAVKSTDLGNPDYLFELGWTPNGHWWITGTTEGTLIRSDDGMTWVTTQLPDTISQAVSAYVADPNHVWLAANYAHMADKDNPEIVYSEDGGKTWTPLTWQSSLMSRIPPYWLEGQMRSRSKPVMNESKTR</sequence>
<dbReference type="SUPFAM" id="SSF50939">
    <property type="entry name" value="Sialidases"/>
    <property type="match status" value="1"/>
</dbReference>
<organism evidence="2 3">
    <name type="scientific">Burkholderia ubonensis</name>
    <dbReference type="NCBI Taxonomy" id="101571"/>
    <lineage>
        <taxon>Bacteria</taxon>
        <taxon>Pseudomonadati</taxon>
        <taxon>Pseudomonadota</taxon>
        <taxon>Betaproteobacteria</taxon>
        <taxon>Burkholderiales</taxon>
        <taxon>Burkholderiaceae</taxon>
        <taxon>Burkholderia</taxon>
        <taxon>Burkholderia cepacia complex</taxon>
    </lineage>
</organism>
<keyword evidence="1" id="KW-0732">Signal</keyword>
<feature type="chain" id="PRO_5007112935" description="Glycosyl hydrolase" evidence="1">
    <location>
        <begin position="25"/>
        <end position="323"/>
    </location>
</feature>
<protein>
    <recommendedName>
        <fullName evidence="4">Glycosyl hydrolase</fullName>
    </recommendedName>
</protein>
<dbReference type="CDD" id="cd15482">
    <property type="entry name" value="Sialidase_non-viral"/>
    <property type="match status" value="1"/>
</dbReference>
<comment type="caution">
    <text evidence="2">The sequence shown here is derived from an EMBL/GenBank/DDBJ whole genome shotgun (WGS) entry which is preliminary data.</text>
</comment>
<evidence type="ECO:0008006" key="4">
    <source>
        <dbReference type="Google" id="ProtNLM"/>
    </source>
</evidence>
<dbReference type="AlphaFoldDB" id="A0A102LIE0"/>
<reference evidence="2 3" key="1">
    <citation type="submission" date="2015-11" db="EMBL/GenBank/DDBJ databases">
        <title>Expanding the genomic diversity of Burkholderia species for the development of highly accurate diagnostics.</title>
        <authorList>
            <person name="Sahl J."/>
            <person name="Keim P."/>
            <person name="Wagner D."/>
        </authorList>
    </citation>
    <scope>NUCLEOTIDE SEQUENCE [LARGE SCALE GENOMIC DNA]</scope>
    <source>
        <strain evidence="2 3">RF32-BP4</strain>
    </source>
</reference>
<dbReference type="Gene3D" id="2.130.10.10">
    <property type="entry name" value="YVTN repeat-like/Quinoprotein amine dehydrogenase"/>
    <property type="match status" value="1"/>
</dbReference>
<evidence type="ECO:0000313" key="3">
    <source>
        <dbReference type="Proteomes" id="UP000065521"/>
    </source>
</evidence>
<dbReference type="InterPro" id="IPR036278">
    <property type="entry name" value="Sialidase_sf"/>
</dbReference>
<dbReference type="EMBL" id="LOTN01000034">
    <property type="protein sequence ID" value="KUZ89850.1"/>
    <property type="molecule type" value="Genomic_DNA"/>
</dbReference>
<gene>
    <name evidence="2" type="ORF">WI38_17110</name>
</gene>
<accession>A0A102LIE0</accession>
<dbReference type="InterPro" id="IPR015943">
    <property type="entry name" value="WD40/YVTN_repeat-like_dom_sf"/>
</dbReference>
<feature type="signal peptide" evidence="1">
    <location>
        <begin position="1"/>
        <end position="24"/>
    </location>
</feature>
<name>A0A102LIE0_9BURK</name>